<feature type="coiled-coil region" evidence="1">
    <location>
        <begin position="25"/>
        <end position="52"/>
    </location>
</feature>
<organism evidence="3 4">
    <name type="scientific">candidate division MSBL1 archaeon SCGC-AAA259E19</name>
    <dbReference type="NCBI Taxonomy" id="1698264"/>
    <lineage>
        <taxon>Archaea</taxon>
        <taxon>Methanobacteriati</taxon>
        <taxon>Methanobacteriota</taxon>
        <taxon>candidate division MSBL1</taxon>
    </lineage>
</organism>
<gene>
    <name evidence="3" type="ORF">AKJ65_04975</name>
</gene>
<comment type="caution">
    <text evidence="3">The sequence shown here is derived from an EMBL/GenBank/DDBJ whole genome shotgun (WGS) entry which is preliminary data.</text>
</comment>
<feature type="transmembrane region" description="Helical" evidence="2">
    <location>
        <begin position="6"/>
        <end position="27"/>
    </location>
</feature>
<keyword evidence="2" id="KW-0472">Membrane</keyword>
<dbReference type="EMBL" id="LHXO01000071">
    <property type="protein sequence ID" value="KXA94246.1"/>
    <property type="molecule type" value="Genomic_DNA"/>
</dbReference>
<proteinExistence type="predicted"/>
<dbReference type="AlphaFoldDB" id="A0A133UJK0"/>
<keyword evidence="1" id="KW-0175">Coiled coil</keyword>
<keyword evidence="4" id="KW-1185">Reference proteome</keyword>
<name>A0A133UJK0_9EURY</name>
<sequence length="135" mass="16118">MIGIHFEKIIGLLLVLILLIFVFLLLLRRRRKKKSQEELEDLRKEFVQISKLRSEETSEEDMKLLDRVVEEIERAGKEGKESVELSFDEDIDLRIEASHLISLRTPKSTFHKSFPRIKFRKMEELEDGVRLYLEF</sequence>
<protein>
    <submittedName>
        <fullName evidence="3">Uncharacterized protein</fullName>
    </submittedName>
</protein>
<evidence type="ECO:0000313" key="4">
    <source>
        <dbReference type="Proteomes" id="UP000070284"/>
    </source>
</evidence>
<dbReference type="Proteomes" id="UP000070284">
    <property type="component" value="Unassembled WGS sequence"/>
</dbReference>
<accession>A0A133UJK0</accession>
<evidence type="ECO:0000256" key="2">
    <source>
        <dbReference type="SAM" id="Phobius"/>
    </source>
</evidence>
<keyword evidence="2" id="KW-0812">Transmembrane</keyword>
<keyword evidence="2" id="KW-1133">Transmembrane helix</keyword>
<evidence type="ECO:0000256" key="1">
    <source>
        <dbReference type="SAM" id="Coils"/>
    </source>
</evidence>
<evidence type="ECO:0000313" key="3">
    <source>
        <dbReference type="EMBL" id="KXA94246.1"/>
    </source>
</evidence>
<reference evidence="3 4" key="1">
    <citation type="journal article" date="2016" name="Sci. Rep.">
        <title>Metabolic traits of an uncultured archaeal lineage -MSBL1- from brine pools of the Red Sea.</title>
        <authorList>
            <person name="Mwirichia R."/>
            <person name="Alam I."/>
            <person name="Rashid M."/>
            <person name="Vinu M."/>
            <person name="Ba-Alawi W."/>
            <person name="Anthony Kamau A."/>
            <person name="Kamanda Ngugi D."/>
            <person name="Goker M."/>
            <person name="Klenk H.P."/>
            <person name="Bajic V."/>
            <person name="Stingl U."/>
        </authorList>
    </citation>
    <scope>NUCLEOTIDE SEQUENCE [LARGE SCALE GENOMIC DNA]</scope>
    <source>
        <strain evidence="3">SCGC-AAA259E19</strain>
    </source>
</reference>